<dbReference type="InterPro" id="IPR036419">
    <property type="entry name" value="Ribosomal_S3_C_sf"/>
</dbReference>
<comment type="similarity">
    <text evidence="1">Belongs to the universal ribosomal protein uS3 family.</text>
</comment>
<dbReference type="InterPro" id="IPR004044">
    <property type="entry name" value="KH_dom_type_2"/>
</dbReference>
<evidence type="ECO:0000256" key="5">
    <source>
        <dbReference type="ARBA" id="ARBA00023274"/>
    </source>
</evidence>
<dbReference type="GO" id="GO:1990904">
    <property type="term" value="C:ribonucleoprotein complex"/>
    <property type="evidence" value="ECO:0007669"/>
    <property type="project" value="UniProtKB-KW"/>
</dbReference>
<dbReference type="InterPro" id="IPR018280">
    <property type="entry name" value="Ribosomal_uS3_CS"/>
</dbReference>
<dbReference type="InterPro" id="IPR057258">
    <property type="entry name" value="Ribosomal_uS3"/>
</dbReference>
<dbReference type="NCBIfam" id="TIGR01009">
    <property type="entry name" value="rpsC_bact"/>
    <property type="match status" value="1"/>
</dbReference>
<keyword evidence="4 7" id="KW-0689">Ribosomal protein</keyword>
<keyword evidence="5" id="KW-0687">Ribonucleoprotein</keyword>
<feature type="domain" description="KH type-2" evidence="6">
    <location>
        <begin position="42"/>
        <end position="118"/>
    </location>
</feature>
<dbReference type="HAMAP" id="MF_01309_B">
    <property type="entry name" value="Ribosomal_uS3_B"/>
    <property type="match status" value="1"/>
</dbReference>
<accession>U3GUJ9</accession>
<dbReference type="SUPFAM" id="SSF54814">
    <property type="entry name" value="Prokaryotic type KH domain (KH-domain type II)"/>
    <property type="match status" value="1"/>
</dbReference>
<dbReference type="SUPFAM" id="SSF54821">
    <property type="entry name" value="Ribosomal protein S3 C-terminal domain"/>
    <property type="match status" value="1"/>
</dbReference>
<evidence type="ECO:0000256" key="1">
    <source>
        <dbReference type="ARBA" id="ARBA00010761"/>
    </source>
</evidence>
<dbReference type="InterPro" id="IPR015946">
    <property type="entry name" value="KH_dom-like_a/b"/>
</dbReference>
<dbReference type="PANTHER" id="PTHR11760">
    <property type="entry name" value="30S/40S RIBOSOMAL PROTEIN S3"/>
    <property type="match status" value="1"/>
</dbReference>
<dbReference type="CDD" id="cd02412">
    <property type="entry name" value="KH-II_30S_S3"/>
    <property type="match status" value="1"/>
</dbReference>
<proteinExistence type="inferred from homology"/>
<dbReference type="InterPro" id="IPR001351">
    <property type="entry name" value="Ribosomal_uS3_C"/>
</dbReference>
<dbReference type="InterPro" id="IPR009019">
    <property type="entry name" value="KH_sf_prok-type"/>
</dbReference>
<dbReference type="Gene3D" id="3.30.300.20">
    <property type="match status" value="1"/>
</dbReference>
<keyword evidence="2" id="KW-0699">rRNA-binding</keyword>
<dbReference type="PANTHER" id="PTHR11760:SF19">
    <property type="entry name" value="SMALL RIBOSOMAL SUBUNIT PROTEIN US3C"/>
    <property type="match status" value="1"/>
</dbReference>
<organism evidence="7">
    <name type="scientific">uncultured organism</name>
    <dbReference type="NCBI Taxonomy" id="155900"/>
    <lineage>
        <taxon>unclassified sequences</taxon>
        <taxon>environmental samples</taxon>
    </lineage>
</organism>
<evidence type="ECO:0000313" key="7">
    <source>
        <dbReference type="EMBL" id="AGT99869.1"/>
    </source>
</evidence>
<dbReference type="PROSITE" id="PS00548">
    <property type="entry name" value="RIBOSOMAL_S3"/>
    <property type="match status" value="1"/>
</dbReference>
<evidence type="ECO:0000256" key="2">
    <source>
        <dbReference type="ARBA" id="ARBA00022730"/>
    </source>
</evidence>
<dbReference type="AlphaFoldDB" id="U3GUJ9"/>
<dbReference type="Gene3D" id="3.30.1140.32">
    <property type="entry name" value="Ribosomal protein S3, C-terminal domain"/>
    <property type="match status" value="1"/>
</dbReference>
<evidence type="ECO:0000256" key="3">
    <source>
        <dbReference type="ARBA" id="ARBA00022884"/>
    </source>
</evidence>
<name>U3GUJ9_9ZZZZ</name>
<dbReference type="PROSITE" id="PS50823">
    <property type="entry name" value="KH_TYPE_2"/>
    <property type="match status" value="1"/>
</dbReference>
<dbReference type="GO" id="GO:0003735">
    <property type="term" value="F:structural constituent of ribosome"/>
    <property type="evidence" value="ECO:0007669"/>
    <property type="project" value="InterPro"/>
</dbReference>
<protein>
    <submittedName>
        <fullName evidence="7">30S ribosomal protein S3</fullName>
    </submittedName>
</protein>
<dbReference type="GO" id="GO:0019843">
    <property type="term" value="F:rRNA binding"/>
    <property type="evidence" value="ECO:0007669"/>
    <property type="project" value="UniProtKB-KW"/>
</dbReference>
<dbReference type="Pfam" id="PF00189">
    <property type="entry name" value="Ribosomal_S3_C"/>
    <property type="match status" value="1"/>
</dbReference>
<dbReference type="InterPro" id="IPR005704">
    <property type="entry name" value="Ribosomal_uS3_bac-typ"/>
</dbReference>
<evidence type="ECO:0000256" key="4">
    <source>
        <dbReference type="ARBA" id="ARBA00022980"/>
    </source>
</evidence>
<dbReference type="Pfam" id="PF07650">
    <property type="entry name" value="KH_2"/>
    <property type="match status" value="1"/>
</dbReference>
<reference evidence="7" key="1">
    <citation type="journal article" date="2015" name="Nat. Commun.">
        <title>Diverse, uncultivated ultra-small bacterial cells in groundwater.</title>
        <authorList>
            <person name="Luef B."/>
            <person name="Frischkorn K.R."/>
            <person name="Wrighton K.C."/>
            <person name="Holman H.-Y.N."/>
            <person name="Birarda G."/>
            <person name="Thomas B.C."/>
            <person name="Singh A."/>
            <person name="Williams K.H."/>
            <person name="Siegerist C.E."/>
            <person name="Tringe S.G."/>
            <person name="Downing K.H."/>
            <person name="Comolli L.R."/>
            <person name="Banfield J.F."/>
        </authorList>
    </citation>
    <scope>NUCLEOTIDE SEQUENCE</scope>
</reference>
<sequence length="218" mass="24176">MGQKVNPIGFRLPLAPTSGWVSRWFTTNKKRYIAYLAQDVDLRAAIMQKLAVAGVTRVEIERSIKSLKIIVYVTRPGVVIGRGGSGLEELKKFIYGKLGHVGDHKTAPRIDLLVEEVKTPDLSAYLVALRIAEQLIKRMHPRRVVTKAMERTMQARALGVKVILAGRIGGAEISRKESYKLGSVPLQTLRANVDYAQVPALTRSGYIGVKVWICKGEK</sequence>
<dbReference type="EMBL" id="KC999372">
    <property type="protein sequence ID" value="AGT99869.1"/>
    <property type="molecule type" value="Genomic_DNA"/>
</dbReference>
<dbReference type="FunFam" id="3.30.300.20:FF:000001">
    <property type="entry name" value="30S ribosomal protein S3"/>
    <property type="match status" value="1"/>
</dbReference>
<evidence type="ECO:0000259" key="6">
    <source>
        <dbReference type="PROSITE" id="PS50823"/>
    </source>
</evidence>
<keyword evidence="3" id="KW-0694">RNA-binding</keyword>